<evidence type="ECO:0000256" key="2">
    <source>
        <dbReference type="SAM" id="Phobius"/>
    </source>
</evidence>
<protein>
    <recommendedName>
        <fullName evidence="5">Chromosome partition protein Smc</fullName>
    </recommendedName>
</protein>
<dbReference type="Gene3D" id="1.10.287.1490">
    <property type="match status" value="1"/>
</dbReference>
<evidence type="ECO:0008006" key="5">
    <source>
        <dbReference type="Google" id="ProtNLM"/>
    </source>
</evidence>
<dbReference type="EMBL" id="CP010835">
    <property type="protein sequence ID" value="AMM53488.1"/>
    <property type="molecule type" value="Genomic_DNA"/>
</dbReference>
<reference evidence="3 4" key="2">
    <citation type="journal article" date="2016" name="Int. J. Syst. Evol. Microbiol.">
        <title>Pyrococcus kukulkanii sp. nov., a hyperthermophilic, piezophilic archaeon isolated from a deep-sea hydrothermal vent.</title>
        <authorList>
            <person name="Callac N."/>
            <person name="Oger P."/>
            <person name="Lesongeur F."/>
            <person name="Rattray J.E."/>
            <person name="Vannier P."/>
            <person name="Michoud G."/>
            <person name="Beauverger M."/>
            <person name="Gayet N."/>
            <person name="Rouxel O."/>
            <person name="Jebbar M."/>
            <person name="Godfroy A."/>
        </authorList>
    </citation>
    <scope>NUCLEOTIDE SEQUENCE [LARGE SCALE GENOMIC DNA]</scope>
    <source>
        <strain evidence="3 4">NCB100</strain>
    </source>
</reference>
<feature type="transmembrane region" description="Helical" evidence="2">
    <location>
        <begin position="227"/>
        <end position="247"/>
    </location>
</feature>
<dbReference type="Proteomes" id="UP000070587">
    <property type="component" value="Chromosome"/>
</dbReference>
<dbReference type="OrthoDB" id="101585at2157"/>
<evidence type="ECO:0000313" key="4">
    <source>
        <dbReference type="Proteomes" id="UP000070587"/>
    </source>
</evidence>
<dbReference type="STRING" id="1609559.TQ32_02535"/>
<keyword evidence="2" id="KW-0812">Transmembrane</keyword>
<dbReference type="KEGG" id="pyc:TQ32_02535"/>
<feature type="coiled-coil region" evidence="1">
    <location>
        <begin position="96"/>
        <end position="205"/>
    </location>
</feature>
<keyword evidence="2" id="KW-1133">Transmembrane helix</keyword>
<evidence type="ECO:0000256" key="1">
    <source>
        <dbReference type="SAM" id="Coils"/>
    </source>
</evidence>
<organism evidence="3 4">
    <name type="scientific">Pyrococcus kukulkanii</name>
    <dbReference type="NCBI Taxonomy" id="1609559"/>
    <lineage>
        <taxon>Archaea</taxon>
        <taxon>Methanobacteriati</taxon>
        <taxon>Methanobacteriota</taxon>
        <taxon>Thermococci</taxon>
        <taxon>Thermococcales</taxon>
        <taxon>Thermococcaceae</taxon>
        <taxon>Pyrococcus</taxon>
    </lineage>
</organism>
<name>A0A127B894_9EURY</name>
<reference evidence="4" key="1">
    <citation type="submission" date="2015-02" db="EMBL/GenBank/DDBJ databases">
        <title>Pyrococcus kukulkanii sp. nov., a novel hyperthermophilic archaeon isolated from a deep-sea hydrothermal vent at the Guaymas Basin.</title>
        <authorList>
            <person name="Oger P.M."/>
            <person name="Callac N."/>
            <person name="Jebbar M."/>
            <person name="Godfroy A."/>
        </authorList>
    </citation>
    <scope>NUCLEOTIDE SEQUENCE [LARGE SCALE GENOMIC DNA]</scope>
    <source>
        <strain evidence="4">NCB100</strain>
    </source>
</reference>
<keyword evidence="2" id="KW-0472">Membrane</keyword>
<sequence length="258" mass="29615">MKRLLPILLIILLSTPGFAYYSWTGTVDPGTILYVGNLTVKVDREVSGNRSILSIGDTYVMEGQKKTIQELTFEVKTFNNKTYVLITSEKPFEVKFSKATLITEKLKKQVEELKAELESANKKIKALQDENARLKRRLSELEKQKQTADVSKLKRQIANLTRENRALREQIANLTERINALLGENEFLKQQNSEYKKLISSLLKEQAQRSEQDYLEKAKREKLIGSILLKSLVFSLMIVITAGYLLYRAKRSYEYGGL</sequence>
<gene>
    <name evidence="3" type="ORF">TQ32_02535</name>
</gene>
<keyword evidence="1" id="KW-0175">Coiled coil</keyword>
<proteinExistence type="predicted"/>
<dbReference type="GeneID" id="28490675"/>
<dbReference type="AlphaFoldDB" id="A0A127B894"/>
<dbReference type="RefSeq" id="WP_068320697.1">
    <property type="nucleotide sequence ID" value="NZ_CP010835.1"/>
</dbReference>
<accession>A0A127B894</accession>
<evidence type="ECO:0000313" key="3">
    <source>
        <dbReference type="EMBL" id="AMM53488.1"/>
    </source>
</evidence>
<dbReference type="PATRIC" id="fig|1609559.3.peg.517"/>